<dbReference type="Pfam" id="PF07691">
    <property type="entry name" value="PA14"/>
    <property type="match status" value="1"/>
</dbReference>
<proteinExistence type="inferred from homology"/>
<dbReference type="SMART" id="SM01217">
    <property type="entry name" value="Fn3_like"/>
    <property type="match status" value="1"/>
</dbReference>
<protein>
    <recommendedName>
        <fullName evidence="3">beta-glucosidase</fullName>
        <ecNumber evidence="3">3.2.1.21</ecNumber>
    </recommendedName>
</protein>
<dbReference type="Pfam" id="PF01915">
    <property type="entry name" value="Glyco_hydro_3_C"/>
    <property type="match status" value="1"/>
</dbReference>
<dbReference type="SUPFAM" id="SSF56988">
    <property type="entry name" value="Anthrax protective antigen"/>
    <property type="match status" value="1"/>
</dbReference>
<dbReference type="Gene3D" id="2.60.120.260">
    <property type="entry name" value="Galactose-binding domain-like"/>
    <property type="match status" value="1"/>
</dbReference>
<dbReference type="InterPro" id="IPR026891">
    <property type="entry name" value="Fn3-like"/>
</dbReference>
<keyword evidence="5" id="KW-0326">Glycosidase</keyword>
<dbReference type="SUPFAM" id="SSF51445">
    <property type="entry name" value="(Trans)glycosidases"/>
    <property type="match status" value="1"/>
</dbReference>
<dbReference type="EMBL" id="JAUEPR010000007">
    <property type="protein sequence ID" value="KAK0482182.1"/>
    <property type="molecule type" value="Genomic_DNA"/>
</dbReference>
<dbReference type="InterPro" id="IPR050288">
    <property type="entry name" value="Cellulose_deg_GH3"/>
</dbReference>
<organism evidence="7 8">
    <name type="scientific">Armillaria novae-zelandiae</name>
    <dbReference type="NCBI Taxonomy" id="153914"/>
    <lineage>
        <taxon>Eukaryota</taxon>
        <taxon>Fungi</taxon>
        <taxon>Dikarya</taxon>
        <taxon>Basidiomycota</taxon>
        <taxon>Agaricomycotina</taxon>
        <taxon>Agaricomycetes</taxon>
        <taxon>Agaricomycetidae</taxon>
        <taxon>Agaricales</taxon>
        <taxon>Marasmiineae</taxon>
        <taxon>Physalacriaceae</taxon>
        <taxon>Armillaria</taxon>
    </lineage>
</organism>
<accession>A0AA39PDD7</accession>
<evidence type="ECO:0000256" key="2">
    <source>
        <dbReference type="ARBA" id="ARBA00005336"/>
    </source>
</evidence>
<dbReference type="Pfam" id="PF00933">
    <property type="entry name" value="Glyco_hydro_3"/>
    <property type="match status" value="1"/>
</dbReference>
<dbReference type="PRINTS" id="PR00133">
    <property type="entry name" value="GLHYDRLASE3"/>
</dbReference>
<evidence type="ECO:0000313" key="7">
    <source>
        <dbReference type="EMBL" id="KAK0482182.1"/>
    </source>
</evidence>
<dbReference type="InterPro" id="IPR011658">
    <property type="entry name" value="PA14_dom"/>
</dbReference>
<keyword evidence="8" id="KW-1185">Reference proteome</keyword>
<dbReference type="Gene3D" id="2.60.40.10">
    <property type="entry name" value="Immunoglobulins"/>
    <property type="match status" value="1"/>
</dbReference>
<dbReference type="SUPFAM" id="SSF52279">
    <property type="entry name" value="Beta-D-glucan exohydrolase, C-terminal domain"/>
    <property type="match status" value="1"/>
</dbReference>
<dbReference type="Gene3D" id="3.20.20.300">
    <property type="entry name" value="Glycoside hydrolase, family 3, N-terminal domain"/>
    <property type="match status" value="1"/>
</dbReference>
<dbReference type="InterPro" id="IPR036881">
    <property type="entry name" value="Glyco_hydro_3_C_sf"/>
</dbReference>
<evidence type="ECO:0000256" key="4">
    <source>
        <dbReference type="ARBA" id="ARBA00022801"/>
    </source>
</evidence>
<dbReference type="InterPro" id="IPR036962">
    <property type="entry name" value="Glyco_hydro_3_N_sf"/>
</dbReference>
<name>A0AA39PDD7_9AGAR</name>
<evidence type="ECO:0000256" key="1">
    <source>
        <dbReference type="ARBA" id="ARBA00000448"/>
    </source>
</evidence>
<dbReference type="InterPro" id="IPR001764">
    <property type="entry name" value="Glyco_hydro_3_N"/>
</dbReference>
<dbReference type="GO" id="GO:0008422">
    <property type="term" value="F:beta-glucosidase activity"/>
    <property type="evidence" value="ECO:0007669"/>
    <property type="project" value="UniProtKB-EC"/>
</dbReference>
<dbReference type="InterPro" id="IPR013783">
    <property type="entry name" value="Ig-like_fold"/>
</dbReference>
<dbReference type="GO" id="GO:0009251">
    <property type="term" value="P:glucan catabolic process"/>
    <property type="evidence" value="ECO:0007669"/>
    <property type="project" value="TreeGrafter"/>
</dbReference>
<dbReference type="InterPro" id="IPR002772">
    <property type="entry name" value="Glyco_hydro_3_C"/>
</dbReference>
<dbReference type="PROSITE" id="PS51820">
    <property type="entry name" value="PA14"/>
    <property type="match status" value="1"/>
</dbReference>
<dbReference type="PANTHER" id="PTHR42715">
    <property type="entry name" value="BETA-GLUCOSIDASE"/>
    <property type="match status" value="1"/>
</dbReference>
<keyword evidence="4 7" id="KW-0378">Hydrolase</keyword>
<evidence type="ECO:0000313" key="8">
    <source>
        <dbReference type="Proteomes" id="UP001175227"/>
    </source>
</evidence>
<dbReference type="Gene3D" id="3.40.50.1700">
    <property type="entry name" value="Glycoside hydrolase family 3 C-terminal domain"/>
    <property type="match status" value="1"/>
</dbReference>
<dbReference type="FunFam" id="2.60.40.10:FF:000495">
    <property type="entry name" value="Periplasmic beta-glucosidase"/>
    <property type="match status" value="1"/>
</dbReference>
<comment type="caution">
    <text evidence="7">The sequence shown here is derived from an EMBL/GenBank/DDBJ whole genome shotgun (WGS) entry which is preliminary data.</text>
</comment>
<evidence type="ECO:0000256" key="3">
    <source>
        <dbReference type="ARBA" id="ARBA00012744"/>
    </source>
</evidence>
<sequence length="808" mass="88058">MAQYDLESYGTADLHDVLSKLTIAEKISLLAGPDWWTTTPLPRVGVPHIKCSDGPNGVRGSSHFLPTPAQCIPCATALGATFDISLINKVGGLGAVFLLAPTCNIQRSPLNGRAFESFSEDPFLSGMIAAHYILGLQNNGVGAAIKHFVCNDMEHERLSVDIRVAERALREIYLMPFMLAQKIAKPWAVMTSYSRVNGIHCSENYRLLQTILREEWGFDGMVMSDWSGTYSTSEAVHAGLDLEMPGPTRWRGDLINHLIHAGKISYDTLSSRSYAILQIVQRAVRADPSLVKNNTLPERELVSPDDIILNRKVAAESIVLLKNDLGVLPLDVKKIRKLATRTVSGGGSAFLLSSYVVTPLEGIEVALEGTEIDSPHRYLPMLDGWIKTANGTDGWSATFYNSDPDAGASLLSTRKHFYIILRGYLTAQESGPFELGISLVGRATVSLDGNLIVDNGMNRPQTPGDSFYAVNLVKGQTYEILVKYTNTPIPVSSDQGEVKQPPLMMAALRVSGAPKIDPATALDDAVALARDADAVVCVIGTNMDWEAEASDRKGLDLPGLTDELVRRLLDANQSTVVVNQSGSAVAFPWVDRASTMVQAWFSGNECGNALADVIFGKVNPAGRLPLTFPKCIEDCTAHLNWGAESGRVIYGEGIFVGYRGYEETKREPTFYFGHGLSYTTFEWSPLEVKLTSASTEISVTAKLIVTNTGSLSGMDVVQLYVIDKVCSYRRPKRELKGFAKTEILSPGQSQEVLITLDKTAFSFYNDARMTWVVEKGLFEICASGSANAMKVISVAEVLIDEGFIWSGI</sequence>
<dbReference type="InterPro" id="IPR017853">
    <property type="entry name" value="GH"/>
</dbReference>
<dbReference type="EC" id="3.2.1.21" evidence="3"/>
<reference evidence="7" key="1">
    <citation type="submission" date="2023-06" db="EMBL/GenBank/DDBJ databases">
        <authorList>
            <consortium name="Lawrence Berkeley National Laboratory"/>
            <person name="Ahrendt S."/>
            <person name="Sahu N."/>
            <person name="Indic B."/>
            <person name="Wong-Bajracharya J."/>
            <person name="Merenyi Z."/>
            <person name="Ke H.-M."/>
            <person name="Monk M."/>
            <person name="Kocsube S."/>
            <person name="Drula E."/>
            <person name="Lipzen A."/>
            <person name="Balint B."/>
            <person name="Henrissat B."/>
            <person name="Andreopoulos B."/>
            <person name="Martin F.M."/>
            <person name="Harder C.B."/>
            <person name="Rigling D."/>
            <person name="Ford K.L."/>
            <person name="Foster G.D."/>
            <person name="Pangilinan J."/>
            <person name="Papanicolaou A."/>
            <person name="Barry K."/>
            <person name="LaButti K."/>
            <person name="Viragh M."/>
            <person name="Koriabine M."/>
            <person name="Yan M."/>
            <person name="Riley R."/>
            <person name="Champramary S."/>
            <person name="Plett K.L."/>
            <person name="Tsai I.J."/>
            <person name="Slot J."/>
            <person name="Sipos G."/>
            <person name="Plett J."/>
            <person name="Nagy L.G."/>
            <person name="Grigoriev I.V."/>
        </authorList>
    </citation>
    <scope>NUCLEOTIDE SEQUENCE</scope>
    <source>
        <strain evidence="7">ICMP 16352</strain>
    </source>
</reference>
<feature type="domain" description="PA14" evidence="6">
    <location>
        <begin position="345"/>
        <end position="526"/>
    </location>
</feature>
<comment type="similarity">
    <text evidence="2">Belongs to the glycosyl hydrolase 3 family.</text>
</comment>
<comment type="catalytic activity">
    <reaction evidence="1">
        <text>Hydrolysis of terminal, non-reducing beta-D-glucosyl residues with release of beta-D-glucose.</text>
        <dbReference type="EC" id="3.2.1.21"/>
    </reaction>
</comment>
<evidence type="ECO:0000256" key="5">
    <source>
        <dbReference type="ARBA" id="ARBA00023295"/>
    </source>
</evidence>
<dbReference type="Pfam" id="PF14310">
    <property type="entry name" value="Fn3-like"/>
    <property type="match status" value="1"/>
</dbReference>
<dbReference type="InterPro" id="IPR037524">
    <property type="entry name" value="PA14/GLEYA"/>
</dbReference>
<dbReference type="PANTHER" id="PTHR42715:SF27">
    <property type="entry name" value="BETA-GLUCOSIDASE-RELATED"/>
    <property type="match status" value="1"/>
</dbReference>
<dbReference type="AlphaFoldDB" id="A0AA39PDD7"/>
<gene>
    <name evidence="7" type="ORF">IW261DRAFT_1677738</name>
</gene>
<evidence type="ECO:0000259" key="6">
    <source>
        <dbReference type="PROSITE" id="PS51820"/>
    </source>
</evidence>
<dbReference type="Proteomes" id="UP001175227">
    <property type="component" value="Unassembled WGS sequence"/>
</dbReference>